<gene>
    <name evidence="2" type="ORF">TD95_003552</name>
</gene>
<dbReference type="InterPro" id="IPR013785">
    <property type="entry name" value="Aldolase_TIM"/>
</dbReference>
<evidence type="ECO:0000259" key="1">
    <source>
        <dbReference type="Pfam" id="PF00724"/>
    </source>
</evidence>
<dbReference type="SUPFAM" id="SSF51395">
    <property type="entry name" value="FMN-linked oxidoreductases"/>
    <property type="match status" value="1"/>
</dbReference>
<dbReference type="AlphaFoldDB" id="A0A0F4ZHD7"/>
<comment type="caution">
    <text evidence="2">The sequence shown here is derived from an EMBL/GenBank/DDBJ whole genome shotgun (WGS) entry which is preliminary data.</text>
</comment>
<dbReference type="PANTHER" id="PTHR43303:SF2">
    <property type="entry name" value="INDOLEAMINE 2,3-DIOXYGENASE PYRROLE 2,3-DIOXYGENASE (AFU_ORTHOLOGUE AFUA_5G01450"/>
    <property type="match status" value="1"/>
</dbReference>
<feature type="domain" description="NADH:flavin oxidoreductase/NADH oxidase N-terminal" evidence="1">
    <location>
        <begin position="28"/>
        <end position="401"/>
    </location>
</feature>
<dbReference type="GO" id="GO:0010181">
    <property type="term" value="F:FMN binding"/>
    <property type="evidence" value="ECO:0007669"/>
    <property type="project" value="InterPro"/>
</dbReference>
<dbReference type="Gene3D" id="3.20.20.70">
    <property type="entry name" value="Aldolase class I"/>
    <property type="match status" value="1"/>
</dbReference>
<proteinExistence type="predicted"/>
<dbReference type="Proteomes" id="UP000033483">
    <property type="component" value="Unassembled WGS sequence"/>
</dbReference>
<dbReference type="GO" id="GO:0050661">
    <property type="term" value="F:NADP binding"/>
    <property type="evidence" value="ECO:0007669"/>
    <property type="project" value="InterPro"/>
</dbReference>
<dbReference type="OrthoDB" id="72788at2759"/>
<dbReference type="GO" id="GO:0003959">
    <property type="term" value="F:NADPH dehydrogenase activity"/>
    <property type="evidence" value="ECO:0007669"/>
    <property type="project" value="InterPro"/>
</dbReference>
<dbReference type="InterPro" id="IPR001155">
    <property type="entry name" value="OxRdtase_FMN_N"/>
</dbReference>
<dbReference type="PANTHER" id="PTHR43303">
    <property type="entry name" value="NADPH DEHYDROGENASE C23G7.10C-RELATED"/>
    <property type="match status" value="1"/>
</dbReference>
<keyword evidence="3" id="KW-1185">Reference proteome</keyword>
<dbReference type="CDD" id="cd02932">
    <property type="entry name" value="OYE_YqiM_FMN"/>
    <property type="match status" value="1"/>
</dbReference>
<dbReference type="EMBL" id="LAEV01000800">
    <property type="protein sequence ID" value="KKA29531.1"/>
    <property type="molecule type" value="Genomic_DNA"/>
</dbReference>
<evidence type="ECO:0000313" key="3">
    <source>
        <dbReference type="Proteomes" id="UP000033483"/>
    </source>
</evidence>
<dbReference type="InterPro" id="IPR044152">
    <property type="entry name" value="YqjM-like"/>
</dbReference>
<accession>A0A0F4ZHD7</accession>
<name>A0A0F4ZHD7_9PEZI</name>
<reference evidence="2 3" key="1">
    <citation type="submission" date="2015-03" db="EMBL/GenBank/DDBJ databases">
        <authorList>
            <person name="Radwan O."/>
            <person name="Al-Naeli F.A."/>
            <person name="Rendon G.A."/>
            <person name="Fields C."/>
        </authorList>
    </citation>
    <scope>NUCLEOTIDE SEQUENCE [LARGE SCALE GENOMIC DNA]</scope>
    <source>
        <strain evidence="2">CR-DP1</strain>
    </source>
</reference>
<protein>
    <recommendedName>
        <fullName evidence="1">NADH:flavin oxidoreductase/NADH oxidase N-terminal domain-containing protein</fullName>
    </recommendedName>
</protein>
<evidence type="ECO:0000313" key="2">
    <source>
        <dbReference type="EMBL" id="KKA29531.1"/>
    </source>
</evidence>
<sequence length="420" mass="45646">MTVSKPSVSAREYAIGTPLPGQEHIPTLFKPLEIRNVTLRNRIAVSPMCTYSGHDGHATDFHLVHDGQFALHGASIVMVEATNVQARGRISPYCLGLWKDSQIEPLAKIASFVRSQGAVAAIQLGHAGRKASTQTPFNVMLESTTKNVATEDEGGWPDDLLAPSAIPWSDGFPTPKAATQEDINQFIEDFKAAAKRAVTAGFQIIEIHAAHGYFLFQFLSPTTNKRTDKYGGSFENRTRLLRDTIRAVRSVIPSEMPLFLRISSTEWLEHTGQPSWTPADTISVALEIATEGLVDLIDVSSGGNSPDQQIPRHQKLYQVQIAGDVRAALRAAGHSMLVGAVGLIDGASMAQALVQGADGENDKAIKIAAEYASDEPRADLVFVARQFLRDPTFVKTVAQELGIQTQLAKQYERAAVQSKH</sequence>
<dbReference type="Pfam" id="PF00724">
    <property type="entry name" value="Oxidored_FMN"/>
    <property type="match status" value="1"/>
</dbReference>
<organism evidence="2 3">
    <name type="scientific">Thielaviopsis punctulata</name>
    <dbReference type="NCBI Taxonomy" id="72032"/>
    <lineage>
        <taxon>Eukaryota</taxon>
        <taxon>Fungi</taxon>
        <taxon>Dikarya</taxon>
        <taxon>Ascomycota</taxon>
        <taxon>Pezizomycotina</taxon>
        <taxon>Sordariomycetes</taxon>
        <taxon>Hypocreomycetidae</taxon>
        <taxon>Microascales</taxon>
        <taxon>Ceratocystidaceae</taxon>
        <taxon>Thielaviopsis</taxon>
    </lineage>
</organism>